<accession>A0ACB6RTQ6</accession>
<keyword evidence="2" id="KW-1185">Reference proteome</keyword>
<name>A0ACB6RTQ6_9PLEO</name>
<evidence type="ECO:0000313" key="1">
    <source>
        <dbReference type="EMBL" id="KAF2625173.1"/>
    </source>
</evidence>
<dbReference type="EMBL" id="MU006727">
    <property type="protein sequence ID" value="KAF2625173.1"/>
    <property type="molecule type" value="Genomic_DNA"/>
</dbReference>
<gene>
    <name evidence="1" type="ORF">BU25DRAFT_123988</name>
</gene>
<reference evidence="1" key="1">
    <citation type="journal article" date="2020" name="Stud. Mycol.">
        <title>101 Dothideomycetes genomes: a test case for predicting lifestyles and emergence of pathogens.</title>
        <authorList>
            <person name="Haridas S."/>
            <person name="Albert R."/>
            <person name="Binder M."/>
            <person name="Bloem J."/>
            <person name="Labutti K."/>
            <person name="Salamov A."/>
            <person name="Andreopoulos B."/>
            <person name="Baker S."/>
            <person name="Barry K."/>
            <person name="Bills G."/>
            <person name="Bluhm B."/>
            <person name="Cannon C."/>
            <person name="Castanera R."/>
            <person name="Culley D."/>
            <person name="Daum C."/>
            <person name="Ezra D."/>
            <person name="Gonzalez J."/>
            <person name="Henrissat B."/>
            <person name="Kuo A."/>
            <person name="Liang C."/>
            <person name="Lipzen A."/>
            <person name="Lutzoni F."/>
            <person name="Magnuson J."/>
            <person name="Mondo S."/>
            <person name="Nolan M."/>
            <person name="Ohm R."/>
            <person name="Pangilinan J."/>
            <person name="Park H.-J."/>
            <person name="Ramirez L."/>
            <person name="Alfaro M."/>
            <person name="Sun H."/>
            <person name="Tritt A."/>
            <person name="Yoshinaga Y."/>
            <person name="Zwiers L.-H."/>
            <person name="Turgeon B."/>
            <person name="Goodwin S."/>
            <person name="Spatafora J."/>
            <person name="Crous P."/>
            <person name="Grigoriev I."/>
        </authorList>
    </citation>
    <scope>NUCLEOTIDE SEQUENCE</scope>
    <source>
        <strain evidence="1">CBS 525.71</strain>
    </source>
</reference>
<sequence>MTRRREISVLIVGLQFVLAIAAVVNVTTVAFDLYSKAYSVVIACRYRYQIFLWNVLVAALWLAGFLSLMSRSCFELVQGGHAVAPQSGTSWSVRLRDWVKRWPGNEFSVCVQHEERRFYWNPENQWYFWFSQALTLGTVAHIFYGTAILSGYQFIAPSDALGVVARYVASAWVSRLILRSELAGLSARTTIQCGDGEEGRCMRSSASRERG</sequence>
<organism evidence="1 2">
    <name type="scientific">Macroventuria anomochaeta</name>
    <dbReference type="NCBI Taxonomy" id="301207"/>
    <lineage>
        <taxon>Eukaryota</taxon>
        <taxon>Fungi</taxon>
        <taxon>Dikarya</taxon>
        <taxon>Ascomycota</taxon>
        <taxon>Pezizomycotina</taxon>
        <taxon>Dothideomycetes</taxon>
        <taxon>Pleosporomycetidae</taxon>
        <taxon>Pleosporales</taxon>
        <taxon>Pleosporineae</taxon>
        <taxon>Didymellaceae</taxon>
        <taxon>Macroventuria</taxon>
    </lineage>
</organism>
<dbReference type="Proteomes" id="UP000799754">
    <property type="component" value="Unassembled WGS sequence"/>
</dbReference>
<evidence type="ECO:0000313" key="2">
    <source>
        <dbReference type="Proteomes" id="UP000799754"/>
    </source>
</evidence>
<proteinExistence type="predicted"/>
<comment type="caution">
    <text evidence="1">The sequence shown here is derived from an EMBL/GenBank/DDBJ whole genome shotgun (WGS) entry which is preliminary data.</text>
</comment>
<protein>
    <submittedName>
        <fullName evidence="1">Uncharacterized protein</fullName>
    </submittedName>
</protein>